<evidence type="ECO:0000313" key="2">
    <source>
        <dbReference type="EMBL" id="KAK0405904.1"/>
    </source>
</evidence>
<protein>
    <submittedName>
        <fullName evidence="2">Uncharacterized protein</fullName>
    </submittedName>
</protein>
<evidence type="ECO:0000313" key="3">
    <source>
        <dbReference type="Proteomes" id="UP001175271"/>
    </source>
</evidence>
<keyword evidence="3" id="KW-1185">Reference proteome</keyword>
<accession>A0AA39LQT9</accession>
<comment type="caution">
    <text evidence="2">The sequence shown here is derived from an EMBL/GenBank/DDBJ whole genome shotgun (WGS) entry which is preliminary data.</text>
</comment>
<dbReference type="EMBL" id="JAUCMV010000004">
    <property type="protein sequence ID" value="KAK0405904.1"/>
    <property type="molecule type" value="Genomic_DNA"/>
</dbReference>
<evidence type="ECO:0000256" key="1">
    <source>
        <dbReference type="SAM" id="Coils"/>
    </source>
</evidence>
<dbReference type="AlphaFoldDB" id="A0AA39LQT9"/>
<gene>
    <name evidence="2" type="ORF">QR680_018255</name>
</gene>
<dbReference type="Proteomes" id="UP001175271">
    <property type="component" value="Unassembled WGS sequence"/>
</dbReference>
<sequence length="140" mass="15841">MDSELSVVDACTRRFEELREELNSAKTLLDADDRRLRNALRMEAFLRAELDADIKAVKNAERPQICESDQLYAHFGKVLDAAELMIECSGDFPGIGEMRKLAMDVVARLIEEFKSANFANPVPRHLLVKAELVLEKMSSE</sequence>
<keyword evidence="1" id="KW-0175">Coiled coil</keyword>
<proteinExistence type="predicted"/>
<organism evidence="2 3">
    <name type="scientific">Steinernema hermaphroditum</name>
    <dbReference type="NCBI Taxonomy" id="289476"/>
    <lineage>
        <taxon>Eukaryota</taxon>
        <taxon>Metazoa</taxon>
        <taxon>Ecdysozoa</taxon>
        <taxon>Nematoda</taxon>
        <taxon>Chromadorea</taxon>
        <taxon>Rhabditida</taxon>
        <taxon>Tylenchina</taxon>
        <taxon>Panagrolaimomorpha</taxon>
        <taxon>Strongyloidoidea</taxon>
        <taxon>Steinernematidae</taxon>
        <taxon>Steinernema</taxon>
    </lineage>
</organism>
<name>A0AA39LQT9_9BILA</name>
<feature type="coiled-coil region" evidence="1">
    <location>
        <begin position="8"/>
        <end position="35"/>
    </location>
</feature>
<reference evidence="2" key="1">
    <citation type="submission" date="2023-06" db="EMBL/GenBank/DDBJ databases">
        <title>Genomic analysis of the entomopathogenic nematode Steinernema hermaphroditum.</title>
        <authorList>
            <person name="Schwarz E.M."/>
            <person name="Heppert J.K."/>
            <person name="Baniya A."/>
            <person name="Schwartz H.T."/>
            <person name="Tan C.-H."/>
            <person name="Antoshechkin I."/>
            <person name="Sternberg P.W."/>
            <person name="Goodrich-Blair H."/>
            <person name="Dillman A.R."/>
        </authorList>
    </citation>
    <scope>NUCLEOTIDE SEQUENCE</scope>
    <source>
        <strain evidence="2">PS9179</strain>
        <tissue evidence="2">Whole animal</tissue>
    </source>
</reference>